<accession>A0A075K3A2</accession>
<proteinExistence type="predicted"/>
<gene>
    <name evidence="1" type="ORF">HY57_04885</name>
</gene>
<name>A0A075K3A2_9GAMM</name>
<keyword evidence="2" id="KW-1185">Reference proteome</keyword>
<organism evidence="1 2">
    <name type="scientific">Dyella japonica A8</name>
    <dbReference type="NCBI Taxonomy" id="1217721"/>
    <lineage>
        <taxon>Bacteria</taxon>
        <taxon>Pseudomonadati</taxon>
        <taxon>Pseudomonadota</taxon>
        <taxon>Gammaproteobacteria</taxon>
        <taxon>Lysobacterales</taxon>
        <taxon>Rhodanobacteraceae</taxon>
        <taxon>Dyella</taxon>
    </lineage>
</organism>
<dbReference type="PATRIC" id="fig|1217721.7.peg.1024"/>
<reference evidence="1 2" key="1">
    <citation type="submission" date="2014-07" db="EMBL/GenBank/DDBJ databases">
        <title>Complete Genome Sequence of Dyella japonica Strain A8 Isolated from Malaysian Tropical Soil.</title>
        <authorList>
            <person name="Hui R.K.H."/>
            <person name="Chen J.-W."/>
            <person name="Chan K.-G."/>
            <person name="Leung F.C.C."/>
        </authorList>
    </citation>
    <scope>NUCLEOTIDE SEQUENCE [LARGE SCALE GENOMIC DNA]</scope>
    <source>
        <strain evidence="1 2">A8</strain>
    </source>
</reference>
<dbReference type="KEGG" id="dja:HY57_04885"/>
<sequence length="75" mass="7896">MPMAGVRAVIRKPGMDPAGAPRMQGDNIAENVGHDHPHAVTVLFASRGKCMSIVIGFLETREAGARLRPAGETAC</sequence>
<dbReference type="Proteomes" id="UP000027987">
    <property type="component" value="Chromosome"/>
</dbReference>
<dbReference type="HOGENOM" id="CLU_2665262_0_0_6"/>
<evidence type="ECO:0000313" key="2">
    <source>
        <dbReference type="Proteomes" id="UP000027987"/>
    </source>
</evidence>
<dbReference type="EMBL" id="CP008884">
    <property type="protein sequence ID" value="AIF46643.1"/>
    <property type="molecule type" value="Genomic_DNA"/>
</dbReference>
<dbReference type="AlphaFoldDB" id="A0A075K3A2"/>
<evidence type="ECO:0000313" key="1">
    <source>
        <dbReference type="EMBL" id="AIF46643.1"/>
    </source>
</evidence>
<protein>
    <submittedName>
        <fullName evidence="1">Uncharacterized protein</fullName>
    </submittedName>
</protein>